<feature type="domain" description="SAF" evidence="2">
    <location>
        <begin position="45"/>
        <end position="113"/>
    </location>
</feature>
<dbReference type="Gene3D" id="3.90.1210.10">
    <property type="entry name" value="Antifreeze-like/N-acetylneuraminic acid synthase C-terminal domain"/>
    <property type="match status" value="1"/>
</dbReference>
<dbReference type="NCBIfam" id="TIGR03177">
    <property type="entry name" value="pilus_cpaB"/>
    <property type="match status" value="1"/>
</dbReference>
<feature type="compositionally biased region" description="Low complexity" evidence="1">
    <location>
        <begin position="312"/>
        <end position="322"/>
    </location>
</feature>
<feature type="compositionally biased region" description="Low complexity" evidence="1">
    <location>
        <begin position="330"/>
        <end position="339"/>
    </location>
</feature>
<evidence type="ECO:0000259" key="2">
    <source>
        <dbReference type="SMART" id="SM00858"/>
    </source>
</evidence>
<dbReference type="OrthoDB" id="163768at2"/>
<comment type="caution">
    <text evidence="3">The sequence shown here is derived from an EMBL/GenBank/DDBJ whole genome shotgun (WGS) entry which is preliminary data.</text>
</comment>
<dbReference type="SMART" id="SM00858">
    <property type="entry name" value="SAF"/>
    <property type="match status" value="1"/>
</dbReference>
<dbReference type="InterPro" id="IPR017592">
    <property type="entry name" value="Pilus_assmbl_Flp-typ_CpaB"/>
</dbReference>
<dbReference type="EMBL" id="SPDV01000022">
    <property type="protein sequence ID" value="TFI57866.1"/>
    <property type="molecule type" value="Genomic_DNA"/>
</dbReference>
<dbReference type="AlphaFoldDB" id="A0A4Y8ZTS1"/>
<reference evidence="3 4" key="1">
    <citation type="submission" date="2019-03" db="EMBL/GenBank/DDBJ databases">
        <title>Genome sequence of Sphingomonas sp. 17J27-24.</title>
        <authorList>
            <person name="Kim M."/>
            <person name="Maeng S."/>
            <person name="Sathiyaraj S."/>
        </authorList>
    </citation>
    <scope>NUCLEOTIDE SEQUENCE [LARGE SCALE GENOMIC DNA]</scope>
    <source>
        <strain evidence="3 4">17J27-24</strain>
    </source>
</reference>
<dbReference type="InterPro" id="IPR013974">
    <property type="entry name" value="SAF"/>
</dbReference>
<dbReference type="CDD" id="cd11614">
    <property type="entry name" value="SAF_CpaB_FlgA_like"/>
    <property type="match status" value="1"/>
</dbReference>
<dbReference type="Proteomes" id="UP000298213">
    <property type="component" value="Unassembled WGS sequence"/>
</dbReference>
<evidence type="ECO:0000256" key="1">
    <source>
        <dbReference type="SAM" id="MobiDB-lite"/>
    </source>
</evidence>
<feature type="compositionally biased region" description="Basic and acidic residues" evidence="1">
    <location>
        <begin position="294"/>
        <end position="311"/>
    </location>
</feature>
<keyword evidence="4" id="KW-1185">Reference proteome</keyword>
<organism evidence="3 4">
    <name type="scientific">Sphingomonas parva</name>
    <dbReference type="NCBI Taxonomy" id="2555898"/>
    <lineage>
        <taxon>Bacteria</taxon>
        <taxon>Pseudomonadati</taxon>
        <taxon>Pseudomonadota</taxon>
        <taxon>Alphaproteobacteria</taxon>
        <taxon>Sphingomonadales</taxon>
        <taxon>Sphingomonadaceae</taxon>
        <taxon>Sphingomonas</taxon>
    </lineage>
</organism>
<protein>
    <submittedName>
        <fullName evidence="3">Flp pilus assembly protein CpaB</fullName>
    </submittedName>
</protein>
<dbReference type="RefSeq" id="WP_135087382.1">
    <property type="nucleotide sequence ID" value="NZ_SPDV01000022.1"/>
</dbReference>
<dbReference type="Pfam" id="PF16976">
    <property type="entry name" value="RcpC"/>
    <property type="match status" value="1"/>
</dbReference>
<feature type="region of interest" description="Disordered" evidence="1">
    <location>
        <begin position="278"/>
        <end position="339"/>
    </location>
</feature>
<sequence>MDVKKLMLLVGALVVAAVTAVTARNMFSGASAPQAAATPAVPVGPEVLVATRPLPVGTIIDAEALRFQLWPKGLVQPAYFIKGGAGANPADLIGTVVRNEISAGQPITTGSLIKPGERGFLAAALGAGMRAVTVAVSATSSVAGFVFPGDRVDIVLTQEIDGDGPPLKVSETVVRNIRVLATDRKMSAPKGEDGKPVVQDISLVTLEVTPKIAEKVAVMQTIGSLSLSLRSIADNSAELERAIAAGDVTIPENADPKAEKQMLLAISNRPIDSNPTFTVGADVSRFQRSSVPAKKGDQPDKADRDPRDRVADALVALADRGGQPAGGAGAAPARPTGPVVRVARGNSVTLVPVGAK</sequence>
<gene>
    <name evidence="3" type="primary">cpaB</name>
    <name evidence="3" type="ORF">E2493_12815</name>
</gene>
<evidence type="ECO:0000313" key="3">
    <source>
        <dbReference type="EMBL" id="TFI57866.1"/>
    </source>
</evidence>
<evidence type="ECO:0000313" key="4">
    <source>
        <dbReference type="Proteomes" id="UP000298213"/>
    </source>
</evidence>
<dbReference type="Pfam" id="PF08666">
    <property type="entry name" value="SAF"/>
    <property type="match status" value="1"/>
</dbReference>
<proteinExistence type="predicted"/>
<name>A0A4Y8ZTS1_9SPHN</name>
<accession>A0A4Y8ZTS1</accession>
<dbReference type="InterPro" id="IPR031571">
    <property type="entry name" value="RcpC_dom"/>
</dbReference>